<accession>A0A4Z2F002</accession>
<protein>
    <submittedName>
        <fullName evidence="2">Uncharacterized protein</fullName>
    </submittedName>
</protein>
<comment type="caution">
    <text evidence="2">The sequence shown here is derived from an EMBL/GenBank/DDBJ whole genome shotgun (WGS) entry which is preliminary data.</text>
</comment>
<dbReference type="EMBL" id="SRLO01001961">
    <property type="protein sequence ID" value="TNN34445.1"/>
    <property type="molecule type" value="Genomic_DNA"/>
</dbReference>
<sequence length="317" mass="34037">MKSRGAKWTLAYNDAGGPGVEQEDGADQEGAGQHHADGQQEPVAQPDVLLPEQEGVSVGVVQHAFAAKLVANGANALDGFHEVAGLAEAVQDVIYSDVISCWIRRLTAQVLPRGVVLVVDPLPGVGVEVGLGGGEAQRIVTDPDGQVDVEHLRGDQTLGIHQASRCQLEEGFNCWGQIDPGVNMLVDVKVELEVVPVAPPTYLAVTERLLLGAGLDEQLVGQRSVLRAVAIAVRGNPAGLPHILSPPYDNTARQEPTYNMLRVTKCPVLLRASSTHLSSVSWLLFTRPPRISSSCQCMNFRLKPWQPPWRRPAMSGL</sequence>
<dbReference type="AlphaFoldDB" id="A0A4Z2F002"/>
<evidence type="ECO:0000256" key="1">
    <source>
        <dbReference type="SAM" id="MobiDB-lite"/>
    </source>
</evidence>
<reference evidence="2 3" key="1">
    <citation type="submission" date="2019-03" db="EMBL/GenBank/DDBJ databases">
        <title>First draft genome of Liparis tanakae, snailfish: a comprehensive survey of snailfish specific genes.</title>
        <authorList>
            <person name="Kim W."/>
            <person name="Song I."/>
            <person name="Jeong J.-H."/>
            <person name="Kim D."/>
            <person name="Kim S."/>
            <person name="Ryu S."/>
            <person name="Song J.Y."/>
            <person name="Lee S.K."/>
        </authorList>
    </citation>
    <scope>NUCLEOTIDE SEQUENCE [LARGE SCALE GENOMIC DNA]</scope>
    <source>
        <tissue evidence="2">Muscle</tissue>
    </source>
</reference>
<gene>
    <name evidence="2" type="ORF">EYF80_055392</name>
</gene>
<keyword evidence="3" id="KW-1185">Reference proteome</keyword>
<organism evidence="2 3">
    <name type="scientific">Liparis tanakae</name>
    <name type="common">Tanaka's snailfish</name>
    <dbReference type="NCBI Taxonomy" id="230148"/>
    <lineage>
        <taxon>Eukaryota</taxon>
        <taxon>Metazoa</taxon>
        <taxon>Chordata</taxon>
        <taxon>Craniata</taxon>
        <taxon>Vertebrata</taxon>
        <taxon>Euteleostomi</taxon>
        <taxon>Actinopterygii</taxon>
        <taxon>Neopterygii</taxon>
        <taxon>Teleostei</taxon>
        <taxon>Neoteleostei</taxon>
        <taxon>Acanthomorphata</taxon>
        <taxon>Eupercaria</taxon>
        <taxon>Perciformes</taxon>
        <taxon>Cottioidei</taxon>
        <taxon>Cottales</taxon>
        <taxon>Liparidae</taxon>
        <taxon>Liparis</taxon>
    </lineage>
</organism>
<evidence type="ECO:0000313" key="3">
    <source>
        <dbReference type="Proteomes" id="UP000314294"/>
    </source>
</evidence>
<evidence type="ECO:0000313" key="2">
    <source>
        <dbReference type="EMBL" id="TNN34445.1"/>
    </source>
</evidence>
<proteinExistence type="predicted"/>
<dbReference type="Proteomes" id="UP000314294">
    <property type="component" value="Unassembled WGS sequence"/>
</dbReference>
<name>A0A4Z2F002_9TELE</name>
<feature type="region of interest" description="Disordered" evidence="1">
    <location>
        <begin position="1"/>
        <end position="39"/>
    </location>
</feature>